<keyword evidence="3" id="KW-1185">Reference proteome</keyword>
<comment type="caution">
    <text evidence="2">The sequence shown here is derived from an EMBL/GenBank/DDBJ whole genome shotgun (WGS) entry which is preliminary data.</text>
</comment>
<dbReference type="Pfam" id="PF03992">
    <property type="entry name" value="ABM"/>
    <property type="match status" value="1"/>
</dbReference>
<evidence type="ECO:0000259" key="1">
    <source>
        <dbReference type="PROSITE" id="PS51725"/>
    </source>
</evidence>
<dbReference type="GeneID" id="39601670"/>
<organism evidence="2 3">
    <name type="scientific">Byssochlamys spectabilis</name>
    <name type="common">Paecilomyces variotii</name>
    <dbReference type="NCBI Taxonomy" id="264951"/>
    <lineage>
        <taxon>Eukaryota</taxon>
        <taxon>Fungi</taxon>
        <taxon>Dikarya</taxon>
        <taxon>Ascomycota</taxon>
        <taxon>Pezizomycotina</taxon>
        <taxon>Eurotiomycetes</taxon>
        <taxon>Eurotiomycetidae</taxon>
        <taxon>Eurotiales</taxon>
        <taxon>Thermoascaceae</taxon>
        <taxon>Paecilomyces</taxon>
    </lineage>
</organism>
<dbReference type="RefSeq" id="XP_028488532.1">
    <property type="nucleotide sequence ID" value="XM_028632393.1"/>
</dbReference>
<accession>A0A443I4C9</accession>
<evidence type="ECO:0000313" key="3">
    <source>
        <dbReference type="Proteomes" id="UP000283841"/>
    </source>
</evidence>
<proteinExistence type="predicted"/>
<dbReference type="OrthoDB" id="10011777at2759"/>
<dbReference type="InterPro" id="IPR007138">
    <property type="entry name" value="ABM_dom"/>
</dbReference>
<feature type="domain" description="ABM" evidence="1">
    <location>
        <begin position="6"/>
        <end position="97"/>
    </location>
</feature>
<dbReference type="Proteomes" id="UP000283841">
    <property type="component" value="Unassembled WGS sequence"/>
</dbReference>
<protein>
    <recommendedName>
        <fullName evidence="1">ABM domain-containing protein</fullName>
    </recommendedName>
</protein>
<sequence length="107" mass="12034">MSSGEIHIVATFYPKPGKADELIAIGKECAEKVHATEPDTLIYYALKVQDKDEVIFVEKYKNQATVDAHLKTEHFQQLAAKVPDLTTKPFDIKIGSFLFGYEGRSKM</sequence>
<dbReference type="STRING" id="264951.A0A443I4C9"/>
<dbReference type="PANTHER" id="PTHR40624:SF1">
    <property type="entry name" value="BIOSYNTHESIS MONOOXYGENASE, PUTATIVE (AFU_ORTHOLOGUE AFUA_1G12025)-RELATED"/>
    <property type="match status" value="1"/>
</dbReference>
<dbReference type="AlphaFoldDB" id="A0A443I4C9"/>
<dbReference type="Gene3D" id="3.30.70.100">
    <property type="match status" value="1"/>
</dbReference>
<dbReference type="VEuPathDB" id="FungiDB:C8Q69DRAFT_502437"/>
<dbReference type="InterPro" id="IPR011008">
    <property type="entry name" value="Dimeric_a/b-barrel"/>
</dbReference>
<name>A0A443I4C9_BYSSP</name>
<dbReference type="SUPFAM" id="SSF54909">
    <property type="entry name" value="Dimeric alpha+beta barrel"/>
    <property type="match status" value="1"/>
</dbReference>
<dbReference type="PROSITE" id="PS51725">
    <property type="entry name" value="ABM"/>
    <property type="match status" value="1"/>
</dbReference>
<dbReference type="PANTHER" id="PTHR40624">
    <property type="entry name" value="BIOSYNTHESIS MONOOXYGENASE, PUTATIVE (AFU_ORTHOLOGUE AFUA_1G12025)-RELATED"/>
    <property type="match status" value="1"/>
</dbReference>
<dbReference type="EMBL" id="RCNU01000001">
    <property type="protein sequence ID" value="RWQ98887.1"/>
    <property type="molecule type" value="Genomic_DNA"/>
</dbReference>
<evidence type="ECO:0000313" key="2">
    <source>
        <dbReference type="EMBL" id="RWQ98887.1"/>
    </source>
</evidence>
<gene>
    <name evidence="2" type="ORF">C8Q69DRAFT_502437</name>
</gene>
<reference evidence="2 3" key="1">
    <citation type="journal article" date="2018" name="Front. Microbiol.">
        <title>Genomic and genetic insights into a cosmopolitan fungus, Paecilomyces variotii (Eurotiales).</title>
        <authorList>
            <person name="Urquhart A.S."/>
            <person name="Mondo S.J."/>
            <person name="Makela M.R."/>
            <person name="Hane J.K."/>
            <person name="Wiebenga A."/>
            <person name="He G."/>
            <person name="Mihaltcheva S."/>
            <person name="Pangilinan J."/>
            <person name="Lipzen A."/>
            <person name="Barry K."/>
            <person name="de Vries R.P."/>
            <person name="Grigoriev I.V."/>
            <person name="Idnurm A."/>
        </authorList>
    </citation>
    <scope>NUCLEOTIDE SEQUENCE [LARGE SCALE GENOMIC DNA]</scope>
    <source>
        <strain evidence="2 3">CBS 101075</strain>
    </source>
</reference>